<protein>
    <submittedName>
        <fullName evidence="2">Uncharacterized protein</fullName>
    </submittedName>
</protein>
<feature type="chain" id="PRO_5043348643" evidence="1">
    <location>
        <begin position="18"/>
        <end position="198"/>
    </location>
</feature>
<evidence type="ECO:0000313" key="3">
    <source>
        <dbReference type="Proteomes" id="UP001497497"/>
    </source>
</evidence>
<evidence type="ECO:0000256" key="1">
    <source>
        <dbReference type="SAM" id="SignalP"/>
    </source>
</evidence>
<gene>
    <name evidence="2" type="ORF">GSLYS_00011026001</name>
</gene>
<accession>A0AAV2HYD1</accession>
<dbReference type="EMBL" id="CAXITT010000250">
    <property type="protein sequence ID" value="CAL1537113.1"/>
    <property type="molecule type" value="Genomic_DNA"/>
</dbReference>
<keyword evidence="1" id="KW-0732">Signal</keyword>
<reference evidence="2 3" key="1">
    <citation type="submission" date="2024-04" db="EMBL/GenBank/DDBJ databases">
        <authorList>
            <consortium name="Genoscope - CEA"/>
            <person name="William W."/>
        </authorList>
    </citation>
    <scope>NUCLEOTIDE SEQUENCE [LARGE SCALE GENOMIC DNA]</scope>
</reference>
<comment type="caution">
    <text evidence="2">The sequence shown here is derived from an EMBL/GenBank/DDBJ whole genome shotgun (WGS) entry which is preliminary data.</text>
</comment>
<evidence type="ECO:0000313" key="2">
    <source>
        <dbReference type="EMBL" id="CAL1537113.1"/>
    </source>
</evidence>
<dbReference type="AlphaFoldDB" id="A0AAV2HYD1"/>
<feature type="signal peptide" evidence="1">
    <location>
        <begin position="1"/>
        <end position="17"/>
    </location>
</feature>
<keyword evidence="3" id="KW-1185">Reference proteome</keyword>
<name>A0AAV2HYD1_LYMST</name>
<proteinExistence type="predicted"/>
<dbReference type="Proteomes" id="UP001497497">
    <property type="component" value="Unassembled WGS sequence"/>
</dbReference>
<organism evidence="2 3">
    <name type="scientific">Lymnaea stagnalis</name>
    <name type="common">Great pond snail</name>
    <name type="synonym">Helix stagnalis</name>
    <dbReference type="NCBI Taxonomy" id="6523"/>
    <lineage>
        <taxon>Eukaryota</taxon>
        <taxon>Metazoa</taxon>
        <taxon>Spiralia</taxon>
        <taxon>Lophotrochozoa</taxon>
        <taxon>Mollusca</taxon>
        <taxon>Gastropoda</taxon>
        <taxon>Heterobranchia</taxon>
        <taxon>Euthyneura</taxon>
        <taxon>Panpulmonata</taxon>
        <taxon>Hygrophila</taxon>
        <taxon>Lymnaeoidea</taxon>
        <taxon>Lymnaeidae</taxon>
        <taxon>Lymnaea</taxon>
    </lineage>
</organism>
<sequence>MFKLVIALSLAAIFCECSPIRKDLLSRRRRACRELLASSLALSLVLPGDSSAVAELADDAVYARYCQQFQPFKRLFNDIKSKCDDDDLLEALEKKTAEGDIICTLEGKEAILAYNSAECVTNDVKSQEVENLQNACFEDYALEIAVALNATLQNGKRQEPIDFPNYEEQLSNCVITRTTEKCGEEFGRILRLFSRIEA</sequence>